<evidence type="ECO:0000256" key="7">
    <source>
        <dbReference type="ARBA" id="ARBA00022989"/>
    </source>
</evidence>
<evidence type="ECO:0000256" key="5">
    <source>
        <dbReference type="ARBA" id="ARBA00022741"/>
    </source>
</evidence>
<evidence type="ECO:0000256" key="6">
    <source>
        <dbReference type="ARBA" id="ARBA00022824"/>
    </source>
</evidence>
<dbReference type="FunCoup" id="F0VBK2">
    <property type="interactions" value="202"/>
</dbReference>
<reference evidence="14" key="4">
    <citation type="journal article" date="2015" name="PLoS ONE">
        <title>Comprehensive Evaluation of Toxoplasma gondii VEG and Neospora caninum LIV Genomes with Tachyzoite Stage Transcriptome and Proteome Defines Novel Transcript Features.</title>
        <authorList>
            <person name="Ramaprasad A."/>
            <person name="Mourier T."/>
            <person name="Naeem R."/>
            <person name="Malas T.B."/>
            <person name="Moussa E."/>
            <person name="Panigrahi A."/>
            <person name="Vermont S.J."/>
            <person name="Otto T.D."/>
            <person name="Wastling J."/>
            <person name="Pain A."/>
        </authorList>
    </citation>
    <scope>NUCLEOTIDE SEQUENCE</scope>
    <source>
        <strain evidence="14">Liverpool</strain>
    </source>
</reference>
<dbReference type="AlphaFoldDB" id="F0VBK2"/>
<evidence type="ECO:0000256" key="9">
    <source>
        <dbReference type="ARBA" id="ARBA00023136"/>
    </source>
</evidence>
<dbReference type="PANTHER" id="PTHR11711">
    <property type="entry name" value="ADP RIBOSYLATION FACTOR-RELATED"/>
    <property type="match status" value="1"/>
</dbReference>
<dbReference type="EMBL" id="FR823385">
    <property type="protein sequence ID" value="CBZ50986.1"/>
    <property type="molecule type" value="Genomic_DNA"/>
</dbReference>
<keyword evidence="9 12" id="KW-0472">Membrane</keyword>
<keyword evidence="7 12" id="KW-1133">Transmembrane helix</keyword>
<dbReference type="EMBL" id="LN714484">
    <property type="protein sequence ID" value="CEL68289.1"/>
    <property type="molecule type" value="Genomic_DNA"/>
</dbReference>
<evidence type="ECO:0000313" key="15">
    <source>
        <dbReference type="Proteomes" id="UP000007494"/>
    </source>
</evidence>
<reference evidence="13" key="1">
    <citation type="submission" date="2011-02" db="EMBL/GenBank/DDBJ databases">
        <authorList>
            <person name="Aslett M."/>
        </authorList>
    </citation>
    <scope>NUCLEOTIDE SEQUENCE</scope>
    <source>
        <strain evidence="13">Liverpool</strain>
    </source>
</reference>
<evidence type="ECO:0000256" key="12">
    <source>
        <dbReference type="SAM" id="Phobius"/>
    </source>
</evidence>
<protein>
    <recommendedName>
        <fullName evidence="3">Signal recognition particle receptor subunit beta</fullName>
    </recommendedName>
</protein>
<keyword evidence="6" id="KW-0256">Endoplasmic reticulum</keyword>
<proteinExistence type="inferred from homology"/>
<dbReference type="InterPro" id="IPR024156">
    <property type="entry name" value="Small_GTPase_ARF"/>
</dbReference>
<organism evidence="13 15">
    <name type="scientific">Neospora caninum (strain Liverpool)</name>
    <dbReference type="NCBI Taxonomy" id="572307"/>
    <lineage>
        <taxon>Eukaryota</taxon>
        <taxon>Sar</taxon>
        <taxon>Alveolata</taxon>
        <taxon>Apicomplexa</taxon>
        <taxon>Conoidasida</taxon>
        <taxon>Coccidia</taxon>
        <taxon>Eucoccidiorida</taxon>
        <taxon>Eimeriorina</taxon>
        <taxon>Sarcocystidae</taxon>
        <taxon>Neospora</taxon>
    </lineage>
</organism>
<dbReference type="eggNOG" id="KOG0090">
    <property type="taxonomic scope" value="Eukaryota"/>
</dbReference>
<keyword evidence="8" id="KW-0342">GTP-binding</keyword>
<evidence type="ECO:0000256" key="1">
    <source>
        <dbReference type="ARBA" id="ARBA00004389"/>
    </source>
</evidence>
<dbReference type="OrthoDB" id="41266at2759"/>
<name>F0VBK2_NEOCL</name>
<dbReference type="InParanoid" id="F0VBK2"/>
<evidence type="ECO:0000256" key="2">
    <source>
        <dbReference type="ARBA" id="ARBA00005619"/>
    </source>
</evidence>
<dbReference type="Proteomes" id="UP000007494">
    <property type="component" value="Chromosome IX"/>
</dbReference>
<evidence type="ECO:0000313" key="13">
    <source>
        <dbReference type="EMBL" id="CBZ50986.1"/>
    </source>
</evidence>
<gene>
    <name evidence="14" type="ORF">BN1204_040600</name>
    <name evidence="13" type="ORF">NCLIV_040600</name>
</gene>
<reference evidence="13" key="2">
    <citation type="submission" date="2011-03" db="EMBL/GenBank/DDBJ databases">
        <title>Comparative genomics and transcriptomics of Neospora caninum and Toxoplasma gondii.</title>
        <authorList>
            <person name="Reid A.J."/>
            <person name="Sohal A."/>
            <person name="Harris D."/>
            <person name="Quail M."/>
            <person name="Sanders M."/>
            <person name="Berriman M."/>
            <person name="Wastling J.M."/>
            <person name="Pain A."/>
        </authorList>
    </citation>
    <scope>NUCLEOTIDE SEQUENCE</scope>
    <source>
        <strain evidence="13">Liverpool</strain>
    </source>
</reference>
<dbReference type="OMA" id="AYCILAI"/>
<evidence type="ECO:0000256" key="11">
    <source>
        <dbReference type="SAM" id="MobiDB-lite"/>
    </source>
</evidence>
<evidence type="ECO:0000256" key="3">
    <source>
        <dbReference type="ARBA" id="ARBA00020256"/>
    </source>
</evidence>
<keyword evidence="5" id="KW-0547">Nucleotide-binding</keyword>
<dbReference type="Gene3D" id="3.40.50.300">
    <property type="entry name" value="P-loop containing nucleotide triphosphate hydrolases"/>
    <property type="match status" value="1"/>
</dbReference>
<comment type="subcellular location">
    <subcellularLocation>
        <location evidence="1">Endoplasmic reticulum membrane</location>
        <topology evidence="1">Single-pass membrane protein</topology>
    </subcellularLocation>
</comment>
<dbReference type="GO" id="GO:0005525">
    <property type="term" value="F:GTP binding"/>
    <property type="evidence" value="ECO:0007669"/>
    <property type="project" value="UniProtKB-KW"/>
</dbReference>
<evidence type="ECO:0000313" key="14">
    <source>
        <dbReference type="EMBL" id="CEL68289.1"/>
    </source>
</evidence>
<reference evidence="15" key="3">
    <citation type="journal article" date="2012" name="PLoS Pathog.">
        <title>Comparative genomics of the apicomplexan parasites Toxoplasma gondii and Neospora caninum: Coccidia differing in host range and transmission strategy.</title>
        <authorList>
            <person name="Reid A.J."/>
            <person name="Vermont S.J."/>
            <person name="Cotton J.A."/>
            <person name="Harris D."/>
            <person name="Hill-Cawthorne G.A."/>
            <person name="Konen-Waisman S."/>
            <person name="Latham S.M."/>
            <person name="Mourier T."/>
            <person name="Norton R."/>
            <person name="Quail M.A."/>
            <person name="Sanders M."/>
            <person name="Shanmugam D."/>
            <person name="Sohal A."/>
            <person name="Wasmuth J.D."/>
            <person name="Brunk B."/>
            <person name="Grigg M.E."/>
            <person name="Howard J.C."/>
            <person name="Parkinson J."/>
            <person name="Roos D.S."/>
            <person name="Trees A.J."/>
            <person name="Berriman M."/>
            <person name="Pain A."/>
            <person name="Wastling J.M."/>
        </authorList>
    </citation>
    <scope>NUCLEOTIDE SEQUENCE [LARGE SCALE GENOMIC DNA]</scope>
    <source>
        <strain evidence="15">Liverpool</strain>
    </source>
</reference>
<dbReference type="SUPFAM" id="SSF52540">
    <property type="entry name" value="P-loop containing nucleoside triphosphate hydrolases"/>
    <property type="match status" value="1"/>
</dbReference>
<evidence type="ECO:0000256" key="10">
    <source>
        <dbReference type="ARBA" id="ARBA00023170"/>
    </source>
</evidence>
<keyword evidence="10 14" id="KW-0675">Receptor</keyword>
<evidence type="ECO:0000256" key="8">
    <source>
        <dbReference type="ARBA" id="ARBA00023134"/>
    </source>
</evidence>
<comment type="similarity">
    <text evidence="2">Belongs to the SRP receptor beta subunit family.</text>
</comment>
<dbReference type="GO" id="GO:0005789">
    <property type="term" value="C:endoplasmic reticulum membrane"/>
    <property type="evidence" value="ECO:0007669"/>
    <property type="project" value="UniProtKB-SubCell"/>
</dbReference>
<keyword evidence="4 12" id="KW-0812">Transmembrane</keyword>
<dbReference type="VEuPathDB" id="ToxoDB:NCLIV_040600"/>
<keyword evidence="15" id="KW-1185">Reference proteome</keyword>
<dbReference type="GeneID" id="13439972"/>
<dbReference type="RefSeq" id="XP_003881019.1">
    <property type="nucleotide sequence ID" value="XM_003880970.1"/>
</dbReference>
<feature type="transmembrane region" description="Helical" evidence="12">
    <location>
        <begin position="80"/>
        <end position="100"/>
    </location>
</feature>
<feature type="region of interest" description="Disordered" evidence="11">
    <location>
        <begin position="1"/>
        <end position="51"/>
    </location>
</feature>
<dbReference type="Pfam" id="PF09439">
    <property type="entry name" value="SRPRB"/>
    <property type="match status" value="1"/>
</dbReference>
<sequence>MAASSSEKPSGKTGTQKMSTGPQKREMKKRSANGSNAQAEPAPSPPVASPSWAQSGWQTLVASPAAQLRHSAHRYLRADVVPFEACVSLVFFAYCVLALLSLKVVRGLLSGGRGQRGRGGGRRVVLLGPSGSGKTSLFLLLRNGRVTETVPSMQENSDTVSVFPTSAADEDAAGHVSPREGCEGSEADRLAAKIDLVDFPGHARLQGLAKPFIDEAAALLFFVDAADKAALKVAAEQLYELFADPSLHRRQTPLLLVVNKTDLPDARTQESVVEDIEREIERSRASRAAMLEGEDDGTNFIGVEGDAFKILSHVPSPVAICSCSVKNDETAEVRDFLLGLFPPN</sequence>
<accession>F0VBK2</accession>
<evidence type="ECO:0000256" key="4">
    <source>
        <dbReference type="ARBA" id="ARBA00022692"/>
    </source>
</evidence>
<dbReference type="InterPro" id="IPR019009">
    <property type="entry name" value="SRP_receptor_beta_su"/>
</dbReference>
<feature type="compositionally biased region" description="Polar residues" evidence="11">
    <location>
        <begin position="1"/>
        <end position="22"/>
    </location>
</feature>
<dbReference type="InterPro" id="IPR027417">
    <property type="entry name" value="P-loop_NTPase"/>
</dbReference>